<accession>A0A2N1J324</accession>
<reference evidence="1 2" key="1">
    <citation type="submission" date="2017-09" db="EMBL/GenBank/DDBJ databases">
        <title>Genomics of the genus Arcobacter.</title>
        <authorList>
            <person name="Perez-Cataluna A."/>
            <person name="Figueras M.J."/>
            <person name="Salas-Masso N."/>
        </authorList>
    </citation>
    <scope>NUCLEOTIDE SEQUENCE [LARGE SCALE GENOMIC DNA]</scope>
    <source>
        <strain evidence="1 2">DSM 18005</strain>
    </source>
</reference>
<dbReference type="RefSeq" id="WP_101184683.1">
    <property type="nucleotide sequence ID" value="NZ_CP031218.1"/>
</dbReference>
<dbReference type="OrthoDB" id="7059787at2"/>
<evidence type="ECO:0000313" key="1">
    <source>
        <dbReference type="EMBL" id="PKI80959.1"/>
    </source>
</evidence>
<gene>
    <name evidence="1" type="ORF">CP960_06900</name>
</gene>
<evidence type="ECO:0000313" key="2">
    <source>
        <dbReference type="Proteomes" id="UP000233248"/>
    </source>
</evidence>
<dbReference type="KEGG" id="ahs:AHALO_2267"/>
<proteinExistence type="predicted"/>
<protein>
    <submittedName>
        <fullName evidence="1">Uncharacterized protein</fullName>
    </submittedName>
</protein>
<dbReference type="EMBL" id="NXIF01000026">
    <property type="protein sequence ID" value="PKI80959.1"/>
    <property type="molecule type" value="Genomic_DNA"/>
</dbReference>
<keyword evidence="2" id="KW-1185">Reference proteome</keyword>
<name>A0A2N1J324_9BACT</name>
<dbReference type="AlphaFoldDB" id="A0A2N1J324"/>
<comment type="caution">
    <text evidence="1">The sequence shown here is derived from an EMBL/GenBank/DDBJ whole genome shotgun (WGS) entry which is preliminary data.</text>
</comment>
<sequence length="444" mass="52124">MLNILKNFINSFNFRKKEFKEIGFDINIDENNGSSAIVFPQYTREELTIEDLSDDLSNISSVTTDYLIKKLRKYAHVFEKYDLSIVVNENKSSSPYVFKTIFPESIIEGVFVPVIGQKGIHTINKETLQNISTVPKLFDYTVMLDSNIVSKAETYFTNKIGTFCDSFQHIESKQLNYDPSPYLIEQLLEGYEKNGDNYRLNKKDKNIAGLVQNVRVVHKNLHFKIKDEEKYINNFIKELNIMAKSLFRYYNINKLSLIYILEARALFTTKQEVKRKRHVLESLTNNDLPIGFRVLKLMSLFFKDDNYSFFGKVRNFNNETDFINDLNNTARDLLICTLPSIMNSSNLFPILYTDDRPLRKAYEDLQPDLILHIGEFNQVSHIYLDILEEYHKNKKFKDFFTEENNEKRIKSSRNPNILFSDKIKEAKNNLIKLLKEKSSKKKNK</sequence>
<dbReference type="Proteomes" id="UP000233248">
    <property type="component" value="Unassembled WGS sequence"/>
</dbReference>
<organism evidence="1 2">
    <name type="scientific">Malaciobacter halophilus</name>
    <dbReference type="NCBI Taxonomy" id="197482"/>
    <lineage>
        <taxon>Bacteria</taxon>
        <taxon>Pseudomonadati</taxon>
        <taxon>Campylobacterota</taxon>
        <taxon>Epsilonproteobacteria</taxon>
        <taxon>Campylobacterales</taxon>
        <taxon>Arcobacteraceae</taxon>
        <taxon>Malaciobacter</taxon>
    </lineage>
</organism>